<evidence type="ECO:0000313" key="3">
    <source>
        <dbReference type="Proteomes" id="UP001218218"/>
    </source>
</evidence>
<dbReference type="EMBL" id="JARIHO010000045">
    <property type="protein sequence ID" value="KAJ7323819.1"/>
    <property type="molecule type" value="Genomic_DNA"/>
</dbReference>
<evidence type="ECO:0000313" key="2">
    <source>
        <dbReference type="EMBL" id="KAJ7323819.1"/>
    </source>
</evidence>
<dbReference type="AlphaFoldDB" id="A0AAD6ZIB0"/>
<reference evidence="2" key="1">
    <citation type="submission" date="2023-03" db="EMBL/GenBank/DDBJ databases">
        <title>Massive genome expansion in bonnet fungi (Mycena s.s.) driven by repeated elements and novel gene families across ecological guilds.</title>
        <authorList>
            <consortium name="Lawrence Berkeley National Laboratory"/>
            <person name="Harder C.B."/>
            <person name="Miyauchi S."/>
            <person name="Viragh M."/>
            <person name="Kuo A."/>
            <person name="Thoen E."/>
            <person name="Andreopoulos B."/>
            <person name="Lu D."/>
            <person name="Skrede I."/>
            <person name="Drula E."/>
            <person name="Henrissat B."/>
            <person name="Morin E."/>
            <person name="Kohler A."/>
            <person name="Barry K."/>
            <person name="LaButti K."/>
            <person name="Morin E."/>
            <person name="Salamov A."/>
            <person name="Lipzen A."/>
            <person name="Mereny Z."/>
            <person name="Hegedus B."/>
            <person name="Baldrian P."/>
            <person name="Stursova M."/>
            <person name="Weitz H."/>
            <person name="Taylor A."/>
            <person name="Grigoriev I.V."/>
            <person name="Nagy L.G."/>
            <person name="Martin F."/>
            <person name="Kauserud H."/>
        </authorList>
    </citation>
    <scope>NUCLEOTIDE SEQUENCE</scope>
    <source>
        <strain evidence="2">CBHHK002</strain>
    </source>
</reference>
<name>A0AAD6ZIB0_9AGAR</name>
<comment type="caution">
    <text evidence="2">The sequence shown here is derived from an EMBL/GenBank/DDBJ whole genome shotgun (WGS) entry which is preliminary data.</text>
</comment>
<feature type="compositionally biased region" description="Polar residues" evidence="1">
    <location>
        <begin position="9"/>
        <end position="30"/>
    </location>
</feature>
<dbReference type="Proteomes" id="UP001218218">
    <property type="component" value="Unassembled WGS sequence"/>
</dbReference>
<feature type="region of interest" description="Disordered" evidence="1">
    <location>
        <begin position="1"/>
        <end position="46"/>
    </location>
</feature>
<protein>
    <submittedName>
        <fullName evidence="2">Uncharacterized protein</fullName>
    </submittedName>
</protein>
<gene>
    <name evidence="2" type="ORF">DFH08DRAFT_968840</name>
</gene>
<keyword evidence="3" id="KW-1185">Reference proteome</keyword>
<evidence type="ECO:0000256" key="1">
    <source>
        <dbReference type="SAM" id="MobiDB-lite"/>
    </source>
</evidence>
<proteinExistence type="predicted"/>
<sequence>MPCNPIAGPTTSQLQATYSTRHSYSGSNSARRPGTPHPFFDPSRPQRRIAPVSLASRRFCCVPATRCLRACGSAHRLTLMVTTDLPTLSLSLPILGPNYAFYLSPSLPANPIARRRDEAQRPYPSRLPARATLPFALTDDALDAARGVETVHVLGTVPSTRFSRIRFCAPLRAFSLATRRSRAAEIVACPQTHLHRFQTVPSCVRPFSPTHRYFTGCIARHPNVAPLWHPHCPAQSPLSSSHVGGVHRRIADHDIAIRSSNAIHRASMQTHCFIYRSPLSRPSCSPPRDFSAIPPIHDAAASKIVCSRCGRLTRMRAMGDASPTALPPLPTDNTSMVTVPHGQMYVHVRRGTTPTPSRNYTCVAADMAIVNGGHAARMRTGVIRAKEKDEWGRHFHGCSTCGSTTTARSRPEPAQAFPPVSWS</sequence>
<feature type="region of interest" description="Disordered" evidence="1">
    <location>
        <begin position="401"/>
        <end position="423"/>
    </location>
</feature>
<accession>A0AAD6ZIB0</accession>
<organism evidence="2 3">
    <name type="scientific">Mycena albidolilacea</name>
    <dbReference type="NCBI Taxonomy" id="1033008"/>
    <lineage>
        <taxon>Eukaryota</taxon>
        <taxon>Fungi</taxon>
        <taxon>Dikarya</taxon>
        <taxon>Basidiomycota</taxon>
        <taxon>Agaricomycotina</taxon>
        <taxon>Agaricomycetes</taxon>
        <taxon>Agaricomycetidae</taxon>
        <taxon>Agaricales</taxon>
        <taxon>Marasmiineae</taxon>
        <taxon>Mycenaceae</taxon>
        <taxon>Mycena</taxon>
    </lineage>
</organism>